<comment type="caution">
    <text evidence="2">The sequence shown here is derived from an EMBL/GenBank/DDBJ whole genome shotgun (WGS) entry which is preliminary data.</text>
</comment>
<evidence type="ECO:0000313" key="3">
    <source>
        <dbReference type="Proteomes" id="UP001470230"/>
    </source>
</evidence>
<dbReference type="CDD" id="cd00882">
    <property type="entry name" value="Ras_like_GTPase"/>
    <property type="match status" value="1"/>
</dbReference>
<dbReference type="SUPFAM" id="SSF52540">
    <property type="entry name" value="P-loop containing nucleoside triphosphate hydrolases"/>
    <property type="match status" value="1"/>
</dbReference>
<dbReference type="Proteomes" id="UP001470230">
    <property type="component" value="Unassembled WGS sequence"/>
</dbReference>
<evidence type="ECO:0000256" key="1">
    <source>
        <dbReference type="SAM" id="Coils"/>
    </source>
</evidence>
<name>A0ABR2KVQ8_9EUKA</name>
<keyword evidence="3" id="KW-1185">Reference proteome</keyword>
<sequence length="511" mass="59538">MNSKEVEEIKQSVNEIAKEINVILEKYPSYPRIIILGLTGSGKSSLTCCLAKKKVKIEEDGEKFTQLTAEGVFGGCKAGTEKPMIFVDEKNKLLYVDLPGFEDVDGMINEIRNAFADDIILTSNENDIKVKILLAVSAPEFETGRGRIIRETVNRMQKMFPNPEELMKGIAIVLTKSDPQTPGSEYFKRLNKKTETKPDLKSWCDFFSRNEGRVYTFPLAQKERIGDQYFFADYDKLMIFLTDGNYLINPEHRIALSNDIKKDLSLIRQNHLSVIQHILKELFLKMNENYCQSNDSETTGLWLKTMHQLLNEKISRICEFREIIEKSVPNCEQYNDLFVQLEELEAIDSFIDRFYEFETISSCLQDSFRQMTNSALIQLKQYHLKAQKLEQMEVMNNENKKIIEKYEKGISEQQQKINQLINERDENQKELLDKVNEMNTLMTNQKNEYEEKINKMKEEFFNQRNVESAYSKENQEVIQKMMEILEKQENMIHYLASRPPVVVEDGGCLLI</sequence>
<evidence type="ECO:0000313" key="2">
    <source>
        <dbReference type="EMBL" id="KAK8895204.1"/>
    </source>
</evidence>
<dbReference type="Gene3D" id="3.40.50.300">
    <property type="entry name" value="P-loop containing nucleotide triphosphate hydrolases"/>
    <property type="match status" value="1"/>
</dbReference>
<organism evidence="2 3">
    <name type="scientific">Tritrichomonas musculus</name>
    <dbReference type="NCBI Taxonomy" id="1915356"/>
    <lineage>
        <taxon>Eukaryota</taxon>
        <taxon>Metamonada</taxon>
        <taxon>Parabasalia</taxon>
        <taxon>Tritrichomonadida</taxon>
        <taxon>Tritrichomonadidae</taxon>
        <taxon>Tritrichomonas</taxon>
    </lineage>
</organism>
<reference evidence="2 3" key="1">
    <citation type="submission" date="2024-04" db="EMBL/GenBank/DDBJ databases">
        <title>Tritrichomonas musculus Genome.</title>
        <authorList>
            <person name="Alves-Ferreira E."/>
            <person name="Grigg M."/>
            <person name="Lorenzi H."/>
            <person name="Galac M."/>
        </authorList>
    </citation>
    <scope>NUCLEOTIDE SEQUENCE [LARGE SCALE GENOMIC DNA]</scope>
    <source>
        <strain evidence="2 3">EAF2021</strain>
    </source>
</reference>
<dbReference type="EMBL" id="JAPFFF010000003">
    <property type="protein sequence ID" value="KAK8895204.1"/>
    <property type="molecule type" value="Genomic_DNA"/>
</dbReference>
<dbReference type="InterPro" id="IPR027417">
    <property type="entry name" value="P-loop_NTPase"/>
</dbReference>
<protein>
    <recommendedName>
        <fullName evidence="4">G domain-containing protein</fullName>
    </recommendedName>
</protein>
<keyword evidence="1" id="KW-0175">Coiled coil</keyword>
<evidence type="ECO:0008006" key="4">
    <source>
        <dbReference type="Google" id="ProtNLM"/>
    </source>
</evidence>
<accession>A0ABR2KVQ8</accession>
<gene>
    <name evidence="2" type="ORF">M9Y10_023646</name>
</gene>
<feature type="coiled-coil region" evidence="1">
    <location>
        <begin position="385"/>
        <end position="466"/>
    </location>
</feature>
<proteinExistence type="predicted"/>